<feature type="region of interest" description="Disordered" evidence="2">
    <location>
        <begin position="411"/>
        <end position="435"/>
    </location>
</feature>
<feature type="coiled-coil region" evidence="1">
    <location>
        <begin position="469"/>
        <end position="496"/>
    </location>
</feature>
<evidence type="ECO:0000256" key="2">
    <source>
        <dbReference type="SAM" id="MobiDB-lite"/>
    </source>
</evidence>
<dbReference type="KEGG" id="gtt:GUITHDRAFT_116062"/>
<evidence type="ECO:0000313" key="5">
    <source>
        <dbReference type="Proteomes" id="UP000011087"/>
    </source>
</evidence>
<dbReference type="HOGENOM" id="CLU_396116_0_0_1"/>
<reference evidence="4" key="3">
    <citation type="submission" date="2016-03" db="UniProtKB">
        <authorList>
            <consortium name="EnsemblProtists"/>
        </authorList>
    </citation>
    <scope>IDENTIFICATION</scope>
</reference>
<dbReference type="RefSeq" id="XP_005824735.1">
    <property type="nucleotide sequence ID" value="XM_005824678.1"/>
</dbReference>
<dbReference type="GeneID" id="17294505"/>
<accession>L1IPK9</accession>
<dbReference type="AlphaFoldDB" id="L1IPK9"/>
<dbReference type="Proteomes" id="UP000011087">
    <property type="component" value="Unassembled WGS sequence"/>
</dbReference>
<organism evidence="3">
    <name type="scientific">Guillardia theta (strain CCMP2712)</name>
    <name type="common">Cryptophyte</name>
    <dbReference type="NCBI Taxonomy" id="905079"/>
    <lineage>
        <taxon>Eukaryota</taxon>
        <taxon>Cryptophyceae</taxon>
        <taxon>Pyrenomonadales</taxon>
        <taxon>Geminigeraceae</taxon>
        <taxon>Guillardia</taxon>
    </lineage>
</organism>
<evidence type="ECO:0000256" key="1">
    <source>
        <dbReference type="SAM" id="Coils"/>
    </source>
</evidence>
<proteinExistence type="predicted"/>
<gene>
    <name evidence="3" type="ORF">GUITHDRAFT_116062</name>
</gene>
<evidence type="ECO:0000313" key="4">
    <source>
        <dbReference type="EnsemblProtists" id="EKX37755"/>
    </source>
</evidence>
<feature type="region of interest" description="Disordered" evidence="2">
    <location>
        <begin position="46"/>
        <end position="105"/>
    </location>
</feature>
<reference evidence="3 5" key="1">
    <citation type="journal article" date="2012" name="Nature">
        <title>Algal genomes reveal evolutionary mosaicism and the fate of nucleomorphs.</title>
        <authorList>
            <consortium name="DOE Joint Genome Institute"/>
            <person name="Curtis B.A."/>
            <person name="Tanifuji G."/>
            <person name="Burki F."/>
            <person name="Gruber A."/>
            <person name="Irimia M."/>
            <person name="Maruyama S."/>
            <person name="Arias M.C."/>
            <person name="Ball S.G."/>
            <person name="Gile G.H."/>
            <person name="Hirakawa Y."/>
            <person name="Hopkins J.F."/>
            <person name="Kuo A."/>
            <person name="Rensing S.A."/>
            <person name="Schmutz J."/>
            <person name="Symeonidi A."/>
            <person name="Elias M."/>
            <person name="Eveleigh R.J."/>
            <person name="Herman E.K."/>
            <person name="Klute M.J."/>
            <person name="Nakayama T."/>
            <person name="Obornik M."/>
            <person name="Reyes-Prieto A."/>
            <person name="Armbrust E.V."/>
            <person name="Aves S.J."/>
            <person name="Beiko R.G."/>
            <person name="Coutinho P."/>
            <person name="Dacks J.B."/>
            <person name="Durnford D.G."/>
            <person name="Fast N.M."/>
            <person name="Green B.R."/>
            <person name="Grisdale C.J."/>
            <person name="Hempel F."/>
            <person name="Henrissat B."/>
            <person name="Hoppner M.P."/>
            <person name="Ishida K."/>
            <person name="Kim E."/>
            <person name="Koreny L."/>
            <person name="Kroth P.G."/>
            <person name="Liu Y."/>
            <person name="Malik S.B."/>
            <person name="Maier U.G."/>
            <person name="McRose D."/>
            <person name="Mock T."/>
            <person name="Neilson J.A."/>
            <person name="Onodera N.T."/>
            <person name="Poole A.M."/>
            <person name="Pritham E.J."/>
            <person name="Richards T.A."/>
            <person name="Rocap G."/>
            <person name="Roy S.W."/>
            <person name="Sarai C."/>
            <person name="Schaack S."/>
            <person name="Shirato S."/>
            <person name="Slamovits C.H."/>
            <person name="Spencer D.F."/>
            <person name="Suzuki S."/>
            <person name="Worden A.Z."/>
            <person name="Zauner S."/>
            <person name="Barry K."/>
            <person name="Bell C."/>
            <person name="Bharti A.K."/>
            <person name="Crow J.A."/>
            <person name="Grimwood J."/>
            <person name="Kramer R."/>
            <person name="Lindquist E."/>
            <person name="Lucas S."/>
            <person name="Salamov A."/>
            <person name="McFadden G.I."/>
            <person name="Lane C.E."/>
            <person name="Keeling P.J."/>
            <person name="Gray M.W."/>
            <person name="Grigoriev I.V."/>
            <person name="Archibald J.M."/>
        </authorList>
    </citation>
    <scope>NUCLEOTIDE SEQUENCE</scope>
    <source>
        <strain evidence="3 5">CCMP2712</strain>
    </source>
</reference>
<evidence type="ECO:0000313" key="3">
    <source>
        <dbReference type="EMBL" id="EKX37755.1"/>
    </source>
</evidence>
<reference evidence="5" key="2">
    <citation type="submission" date="2012-11" db="EMBL/GenBank/DDBJ databases">
        <authorList>
            <person name="Kuo A."/>
            <person name="Curtis B.A."/>
            <person name="Tanifuji G."/>
            <person name="Burki F."/>
            <person name="Gruber A."/>
            <person name="Irimia M."/>
            <person name="Maruyama S."/>
            <person name="Arias M.C."/>
            <person name="Ball S.G."/>
            <person name="Gile G.H."/>
            <person name="Hirakawa Y."/>
            <person name="Hopkins J.F."/>
            <person name="Rensing S.A."/>
            <person name="Schmutz J."/>
            <person name="Symeonidi A."/>
            <person name="Elias M."/>
            <person name="Eveleigh R.J."/>
            <person name="Herman E.K."/>
            <person name="Klute M.J."/>
            <person name="Nakayama T."/>
            <person name="Obornik M."/>
            <person name="Reyes-Prieto A."/>
            <person name="Armbrust E.V."/>
            <person name="Aves S.J."/>
            <person name="Beiko R.G."/>
            <person name="Coutinho P."/>
            <person name="Dacks J.B."/>
            <person name="Durnford D.G."/>
            <person name="Fast N.M."/>
            <person name="Green B.R."/>
            <person name="Grisdale C."/>
            <person name="Hempe F."/>
            <person name="Henrissat B."/>
            <person name="Hoppner M.P."/>
            <person name="Ishida K.-I."/>
            <person name="Kim E."/>
            <person name="Koreny L."/>
            <person name="Kroth P.G."/>
            <person name="Liu Y."/>
            <person name="Malik S.-B."/>
            <person name="Maier U.G."/>
            <person name="McRose D."/>
            <person name="Mock T."/>
            <person name="Neilson J.A."/>
            <person name="Onodera N.T."/>
            <person name="Poole A.M."/>
            <person name="Pritham E.J."/>
            <person name="Richards T.A."/>
            <person name="Rocap G."/>
            <person name="Roy S.W."/>
            <person name="Sarai C."/>
            <person name="Schaack S."/>
            <person name="Shirato S."/>
            <person name="Slamovits C.H."/>
            <person name="Spencer D.F."/>
            <person name="Suzuki S."/>
            <person name="Worden A.Z."/>
            <person name="Zauner S."/>
            <person name="Barry K."/>
            <person name="Bell C."/>
            <person name="Bharti A.K."/>
            <person name="Crow J.A."/>
            <person name="Grimwood J."/>
            <person name="Kramer R."/>
            <person name="Lindquist E."/>
            <person name="Lucas S."/>
            <person name="Salamov A."/>
            <person name="McFadden G.I."/>
            <person name="Lane C.E."/>
            <person name="Keeling P.J."/>
            <person name="Gray M.W."/>
            <person name="Grigoriev I.V."/>
            <person name="Archibald J.M."/>
        </authorList>
    </citation>
    <scope>NUCLEOTIDE SEQUENCE</scope>
    <source>
        <strain evidence="5">CCMP2712</strain>
    </source>
</reference>
<sequence>MESESPNKVMARDLADISNISASLSVSRELPPFSRLEIYQKITALHHHMNSPRTPKTDRTHYRPRSSSISKKVQEFKSQFRPQTVVHSPRRPQQSPGSRQGHGELDPELQLSMETNRFIEDLSESLSGLPIEHSQFRLVEQEPQSPYTLRPDSPVTQEAMARLGIVHSEVEPLEYEKILRDTKYNEKIAGIRYQFLEKSRQALLEDVRQERERLSLLRNIIVGMKERELREIFNRFAAGSGAPQVMSSRERTMDFNEWCACLKELSMLPDKVSMDLAREIFTFHANEGRGEQVGNAIDLVKFRACLKEAIDHVKREETMKKRTTIGYGRSIKEELEKKKSEIEHLKGIEQRRLAREFAIEVNTRDKIAQLSEKLTYADHVVKKRIVEFRQSQRVKRMAEKERFEERVMQNMKRKEEQEEAQRRYQRNKEERDEEQRVLREQQMEERKVVKVELLHLKSAHLRSRQLRHQRAEEHRRNELESRLAVKKERNESFQEQKMLLTSRRQRMAMEWAYKHGLLKEAKEEFAWKGKFVNIPLPLQDFKLIQNFNAPKIPVYLEDLDEEAVELQAGETREGTVEQAGYHDYKFFVSSEIPRCSVRICLKAISGDPDVYVGNGACRRPRKEEEKYTWHKSDWGDDKMVLYYWEETFSLGWLYISVRGSRMGGDGRCDYELSVDAKPMPSMEITMKGPSMGEGEG</sequence>
<dbReference type="EMBL" id="JH993055">
    <property type="protein sequence ID" value="EKX37755.1"/>
    <property type="molecule type" value="Genomic_DNA"/>
</dbReference>
<feature type="compositionally biased region" description="Polar residues" evidence="2">
    <location>
        <begin position="65"/>
        <end position="98"/>
    </location>
</feature>
<protein>
    <submittedName>
        <fullName evidence="3 4">Uncharacterized protein</fullName>
    </submittedName>
</protein>
<dbReference type="PaxDb" id="55529-EKX37755"/>
<keyword evidence="5" id="KW-1185">Reference proteome</keyword>
<keyword evidence="1" id="KW-0175">Coiled coil</keyword>
<dbReference type="EnsemblProtists" id="EKX37755">
    <property type="protein sequence ID" value="EKX37755"/>
    <property type="gene ID" value="GUITHDRAFT_116062"/>
</dbReference>
<name>L1IPK9_GUITC</name>